<dbReference type="InterPro" id="IPR017932">
    <property type="entry name" value="GATase_2_dom"/>
</dbReference>
<dbReference type="SUPFAM" id="SSF56235">
    <property type="entry name" value="N-terminal nucleophile aminohydrolases (Ntn hydrolases)"/>
    <property type="match status" value="1"/>
</dbReference>
<keyword evidence="7" id="KW-0315">Glutamine amidotransferase</keyword>
<sequence>MGGFFGVVGKGDCVADLFYGTDYHSHLGTSRGGMVVVGENGFKRNIHDIADTPFRTKFEPDLYKHVGKMGLGVISDNEDQPMLIGSQHGRYAIVTVGRVDNLQELAEDVLRGQAIHYSEMKGNEYNQTEVIASLINQPDSLVNGLRNVHEKVKGSCSALLLTDHGIYASRDRLGRTPVIIGRKEDAYAVTLETCAFPNLGYDIERELGPGEIVRITAEGVEQLSPPGDKMQMCAFLWIYYGFPASSYEGINVEESRYRCGAALARADDTKVDIVAGVPDSGVGHAIGYAAEAGIPYGRPFVKYTPTWPRSFMPQEQRVRDLVARMKLIPIMDQIKDKRLLFCEDSIVRGTQLKDVIKRLFDSGAREVHMRPACPPLVCSCKFLNFSRSRSELDLAGRRAIEELGGDAANNIAEYSNPTCTKYAEMVEKIRERLGLTSLQYQKLDDMVAAIGLPREKLCTFCWNGESLHEQRERAISGSKRELEAIS</sequence>
<dbReference type="PANTHER" id="PTHR11907">
    <property type="entry name" value="AMIDOPHOSPHORIBOSYLTRANSFERASE"/>
    <property type="match status" value="1"/>
</dbReference>
<dbReference type="EC" id="2.4.2.14" evidence="3 8"/>
<evidence type="ECO:0000256" key="7">
    <source>
        <dbReference type="ARBA" id="ARBA00022962"/>
    </source>
</evidence>
<dbReference type="Gene3D" id="3.40.50.2020">
    <property type="match status" value="1"/>
</dbReference>
<keyword evidence="4 8" id="KW-0328">Glycosyltransferase</keyword>
<dbReference type="InterPro" id="IPR000836">
    <property type="entry name" value="PRTase_dom"/>
</dbReference>
<comment type="similarity">
    <text evidence="2 8">In the C-terminal section; belongs to the purine/pyrimidine phosphoribosyltransferase family.</text>
</comment>
<reference evidence="10 11" key="1">
    <citation type="submission" date="2024-09" db="EMBL/GenBank/DDBJ databases">
        <authorList>
            <person name="D'Angelo T."/>
        </authorList>
    </citation>
    <scope>NUCLEOTIDE SEQUENCE [LARGE SCALE GENOMIC DNA]</scope>
    <source>
        <strain evidence="10">SAG AM-320-E07</strain>
    </source>
</reference>
<dbReference type="Pfam" id="PF13537">
    <property type="entry name" value="GATase_7"/>
    <property type="match status" value="1"/>
</dbReference>
<keyword evidence="5 8" id="KW-0808">Transferase</keyword>
<comment type="pathway">
    <text evidence="1 8">Purine metabolism; IMP biosynthesis via de novo pathway; N(1)-(5-phospho-D-ribosyl)glycinamide from 5-phospho-alpha-D-ribose 1-diphosphate: step 1/2.</text>
</comment>
<organism evidence="10 11">
    <name type="scientific">Eiseniibacteriota bacterium</name>
    <dbReference type="NCBI Taxonomy" id="2212470"/>
    <lineage>
        <taxon>Bacteria</taxon>
        <taxon>Candidatus Eiseniibacteriota</taxon>
    </lineage>
</organism>
<protein>
    <recommendedName>
        <fullName evidence="3 8">Amidophosphoribosyltransferase</fullName>
        <shortName evidence="8">ATase</shortName>
        <ecNumber evidence="3 8">2.4.2.14</ecNumber>
    </recommendedName>
    <alternativeName>
        <fullName evidence="8">Glutamine phosphoribosylpyrophosphate amidotransferase</fullName>
    </alternativeName>
</protein>
<dbReference type="InterPro" id="IPR029055">
    <property type="entry name" value="Ntn_hydrolases_N"/>
</dbReference>
<evidence type="ECO:0000256" key="6">
    <source>
        <dbReference type="ARBA" id="ARBA00022755"/>
    </source>
</evidence>
<dbReference type="EMBL" id="JBHPKH010000097">
    <property type="protein sequence ID" value="MFC1573216.1"/>
    <property type="molecule type" value="Genomic_DNA"/>
</dbReference>
<dbReference type="PROSITE" id="PS51278">
    <property type="entry name" value="GATASE_TYPE_2"/>
    <property type="match status" value="1"/>
</dbReference>
<dbReference type="InterPro" id="IPR029057">
    <property type="entry name" value="PRTase-like"/>
</dbReference>
<evidence type="ECO:0000256" key="3">
    <source>
        <dbReference type="ARBA" id="ARBA00011941"/>
    </source>
</evidence>
<gene>
    <name evidence="10" type="ORF">ACFL6M_06415</name>
</gene>
<dbReference type="Proteomes" id="UP001593833">
    <property type="component" value="Unassembled WGS sequence"/>
</dbReference>
<feature type="domain" description="Glutamine amidotransferase type-2" evidence="9">
    <location>
        <begin position="2"/>
        <end position="218"/>
    </location>
</feature>
<evidence type="ECO:0000256" key="1">
    <source>
        <dbReference type="ARBA" id="ARBA00005209"/>
    </source>
</evidence>
<evidence type="ECO:0000256" key="5">
    <source>
        <dbReference type="ARBA" id="ARBA00022679"/>
    </source>
</evidence>
<proteinExistence type="inferred from homology"/>
<name>A0ABV6YLK6_UNCEI</name>
<dbReference type="SUPFAM" id="SSF53271">
    <property type="entry name" value="PRTase-like"/>
    <property type="match status" value="1"/>
</dbReference>
<evidence type="ECO:0000259" key="9">
    <source>
        <dbReference type="PROSITE" id="PS51278"/>
    </source>
</evidence>
<keyword evidence="11" id="KW-1185">Reference proteome</keyword>
<dbReference type="InterPro" id="IPR005854">
    <property type="entry name" value="PurF"/>
</dbReference>
<dbReference type="CDD" id="cd06223">
    <property type="entry name" value="PRTases_typeI"/>
    <property type="match status" value="1"/>
</dbReference>
<evidence type="ECO:0000256" key="4">
    <source>
        <dbReference type="ARBA" id="ARBA00022676"/>
    </source>
</evidence>
<keyword evidence="6 8" id="KW-0658">Purine biosynthesis</keyword>
<evidence type="ECO:0000256" key="8">
    <source>
        <dbReference type="PIRNR" id="PIRNR000485"/>
    </source>
</evidence>
<dbReference type="PIRSF" id="PIRSF000485">
    <property type="entry name" value="Amd_phspho_trans"/>
    <property type="match status" value="1"/>
</dbReference>
<accession>A0ABV6YLK6</accession>
<dbReference type="GO" id="GO:0004044">
    <property type="term" value="F:amidophosphoribosyltransferase activity"/>
    <property type="evidence" value="ECO:0007669"/>
    <property type="project" value="UniProtKB-EC"/>
</dbReference>
<evidence type="ECO:0000313" key="11">
    <source>
        <dbReference type="Proteomes" id="UP001593833"/>
    </source>
</evidence>
<evidence type="ECO:0000313" key="10">
    <source>
        <dbReference type="EMBL" id="MFC1573216.1"/>
    </source>
</evidence>
<evidence type="ECO:0000256" key="2">
    <source>
        <dbReference type="ARBA" id="ARBA00010138"/>
    </source>
</evidence>
<dbReference type="Gene3D" id="3.60.20.10">
    <property type="entry name" value="Glutamine Phosphoribosylpyrophosphate, subunit 1, domain 1"/>
    <property type="match status" value="1"/>
</dbReference>
<comment type="caution">
    <text evidence="10">The sequence shown here is derived from an EMBL/GenBank/DDBJ whole genome shotgun (WGS) entry which is preliminary data.</text>
</comment>
<comment type="catalytic activity">
    <reaction evidence="8">
        <text>5-phospho-beta-D-ribosylamine + L-glutamate + diphosphate = 5-phospho-alpha-D-ribose 1-diphosphate + L-glutamine + H2O</text>
        <dbReference type="Rhea" id="RHEA:14905"/>
        <dbReference type="ChEBI" id="CHEBI:15377"/>
        <dbReference type="ChEBI" id="CHEBI:29985"/>
        <dbReference type="ChEBI" id="CHEBI:33019"/>
        <dbReference type="ChEBI" id="CHEBI:58017"/>
        <dbReference type="ChEBI" id="CHEBI:58359"/>
        <dbReference type="ChEBI" id="CHEBI:58681"/>
        <dbReference type="EC" id="2.4.2.14"/>
    </reaction>
</comment>